<dbReference type="Proteomes" id="UP000031838">
    <property type="component" value="Chromosome 1"/>
</dbReference>
<proteinExistence type="inferred from homology"/>
<sequence length="325" mass="34642">MMLKGGGAGRIRSLRCIQPPRFIVTAGRRIGLPYRAAASGRHVRPSLRCARATCRSHPVSCHGKPCRPHEPFAPRASRSRAFLPILLSSFPPMIEFFATLHWAAVVQIVVIDLLLGGDNAVVIALACRNLPASQRLRGVIWGTVGAIVLRVVLIAFAVLLLDIPFLKLAGGLLLLWIGAKLLVPADDAHDGIQGADRLWAAVRTIIVADAVMSIDNVIAIAGAAERADPHHRLALVIFGLVVSIPVIVWGSTLVLKLLDRFPVIVMFGAALLGWIAGGLIIADPALDRWQQLDAPAAGYAASIAGAILVVVAGTVWKRRRTAGAH</sequence>
<dbReference type="Pfam" id="PF03741">
    <property type="entry name" value="TerC"/>
    <property type="match status" value="1"/>
</dbReference>
<feature type="transmembrane region" description="Helical" evidence="6">
    <location>
        <begin position="294"/>
        <end position="316"/>
    </location>
</feature>
<dbReference type="GO" id="GO:0016020">
    <property type="term" value="C:membrane"/>
    <property type="evidence" value="ECO:0007669"/>
    <property type="project" value="UniProtKB-SubCell"/>
</dbReference>
<feature type="transmembrane region" description="Helical" evidence="6">
    <location>
        <begin position="230"/>
        <end position="249"/>
    </location>
</feature>
<keyword evidence="4 6" id="KW-1133">Transmembrane helix</keyword>
<evidence type="ECO:0000313" key="7">
    <source>
        <dbReference type="EMBL" id="AJK47617.1"/>
    </source>
</evidence>
<evidence type="ECO:0000256" key="5">
    <source>
        <dbReference type="ARBA" id="ARBA00023136"/>
    </source>
</evidence>
<reference evidence="7 8" key="2">
    <citation type="journal article" date="2016" name="Appl. Microbiol. Biotechnol.">
        <title>Mutations improving production and secretion of extracellular lipase by Burkholderia glumae PG1.</title>
        <authorList>
            <person name="Knapp A."/>
            <person name="Voget S."/>
            <person name="Gao R."/>
            <person name="Zaburannyi N."/>
            <person name="Krysciak D."/>
            <person name="Breuer M."/>
            <person name="Hauer B."/>
            <person name="Streit W.R."/>
            <person name="Muller R."/>
            <person name="Daniel R."/>
            <person name="Jaeger K.E."/>
        </authorList>
    </citation>
    <scope>NUCLEOTIDE SEQUENCE [LARGE SCALE GENOMIC DNA]</scope>
    <source>
        <strain evidence="7 8">PG1</strain>
    </source>
</reference>
<evidence type="ECO:0000256" key="4">
    <source>
        <dbReference type="ARBA" id="ARBA00022989"/>
    </source>
</evidence>
<feature type="transmembrane region" description="Helical" evidence="6">
    <location>
        <begin position="104"/>
        <end position="127"/>
    </location>
</feature>
<evidence type="ECO:0000256" key="3">
    <source>
        <dbReference type="ARBA" id="ARBA00022692"/>
    </source>
</evidence>
<protein>
    <submittedName>
        <fullName evidence="7">Integral membrane protein TerC</fullName>
    </submittedName>
</protein>
<dbReference type="KEGG" id="bgp:BGL_1c31410"/>
<dbReference type="HOGENOM" id="CLU_070543_0_0_4"/>
<feature type="transmembrane region" description="Helical" evidence="6">
    <location>
        <begin position="139"/>
        <end position="159"/>
    </location>
</feature>
<reference evidence="8" key="1">
    <citation type="submission" date="2011-03" db="EMBL/GenBank/DDBJ databases">
        <authorList>
            <person name="Voget S."/>
            <person name="Streit W.R."/>
            <person name="Jaeger K.E."/>
            <person name="Daniel R."/>
        </authorList>
    </citation>
    <scope>NUCLEOTIDE SEQUENCE [LARGE SCALE GENOMIC DNA]</scope>
    <source>
        <strain evidence="8">PG1</strain>
    </source>
</reference>
<dbReference type="PANTHER" id="PTHR30238">
    <property type="entry name" value="MEMBRANE BOUND PREDICTED REDOX MODULATOR"/>
    <property type="match status" value="1"/>
</dbReference>
<evidence type="ECO:0000313" key="8">
    <source>
        <dbReference type="Proteomes" id="UP000031838"/>
    </source>
</evidence>
<dbReference type="InterPro" id="IPR022301">
    <property type="entry name" value="Integral_membrane_YjbE"/>
</dbReference>
<name>A0A0B6RQJ9_BURPL</name>
<feature type="transmembrane region" description="Helical" evidence="6">
    <location>
        <begin position="261"/>
        <end position="282"/>
    </location>
</feature>
<dbReference type="AlphaFoldDB" id="A0A0B6RQJ9"/>
<evidence type="ECO:0000256" key="6">
    <source>
        <dbReference type="SAM" id="Phobius"/>
    </source>
</evidence>
<dbReference type="NCBIfam" id="TIGR03717">
    <property type="entry name" value="R_switched_YjbE"/>
    <property type="match status" value="1"/>
</dbReference>
<keyword evidence="5 6" id="KW-0472">Membrane</keyword>
<keyword evidence="3 6" id="KW-0812">Transmembrane</keyword>
<keyword evidence="8" id="KW-1185">Reference proteome</keyword>
<organism evidence="7 8">
    <name type="scientific">Burkholderia plantarii</name>
    <dbReference type="NCBI Taxonomy" id="41899"/>
    <lineage>
        <taxon>Bacteria</taxon>
        <taxon>Pseudomonadati</taxon>
        <taxon>Pseudomonadota</taxon>
        <taxon>Betaproteobacteria</taxon>
        <taxon>Burkholderiales</taxon>
        <taxon>Burkholderiaceae</taxon>
        <taxon>Burkholderia</taxon>
    </lineage>
</organism>
<comment type="similarity">
    <text evidence="2">Belongs to the TerC family.</text>
</comment>
<accession>A0A0B6RQJ9</accession>
<dbReference type="EMBL" id="CP002580">
    <property type="protein sequence ID" value="AJK47617.1"/>
    <property type="molecule type" value="Genomic_DNA"/>
</dbReference>
<dbReference type="InterPro" id="IPR005496">
    <property type="entry name" value="Integral_membrane_TerC"/>
</dbReference>
<comment type="subcellular location">
    <subcellularLocation>
        <location evidence="1">Membrane</location>
        <topology evidence="1">Multi-pass membrane protein</topology>
    </subcellularLocation>
</comment>
<gene>
    <name evidence="7" type="primary">terC</name>
    <name evidence="7" type="ORF">BGL_1c31410</name>
</gene>
<evidence type="ECO:0000256" key="1">
    <source>
        <dbReference type="ARBA" id="ARBA00004141"/>
    </source>
</evidence>
<dbReference type="PANTHER" id="PTHR30238:SF4">
    <property type="entry name" value="SLL1022 PROTEIN"/>
    <property type="match status" value="1"/>
</dbReference>
<evidence type="ECO:0000256" key="2">
    <source>
        <dbReference type="ARBA" id="ARBA00007511"/>
    </source>
</evidence>